<protein>
    <submittedName>
        <fullName evidence="4">ATP-binding protein</fullName>
    </submittedName>
</protein>
<dbReference type="EMBL" id="DF968066">
    <property type="protein sequence ID" value="GAP03018.1"/>
    <property type="molecule type" value="Genomic_DNA"/>
</dbReference>
<dbReference type="STRING" id="220714.SAMN05660469_0938"/>
<dbReference type="SUPFAM" id="SSF52540">
    <property type="entry name" value="P-loop containing nucleoside triphosphate hydrolases"/>
    <property type="match status" value="1"/>
</dbReference>
<keyword evidence="5" id="KW-1185">Reference proteome</keyword>
<dbReference type="Pfam" id="PF00005">
    <property type="entry name" value="ABC_tran"/>
    <property type="match status" value="1"/>
</dbReference>
<dbReference type="InterPro" id="IPR027417">
    <property type="entry name" value="P-loop_NTPase"/>
</dbReference>
<accession>A0A3F3H3M5</accession>
<evidence type="ECO:0000313" key="4">
    <source>
        <dbReference type="EMBL" id="GAP03018.1"/>
    </source>
</evidence>
<evidence type="ECO:0000256" key="2">
    <source>
        <dbReference type="ARBA" id="ARBA00022840"/>
    </source>
</evidence>
<gene>
    <name evidence="4" type="ORF">FPFC_040080</name>
</gene>
<dbReference type="OrthoDB" id="2365508at2"/>
<name>A0A3F3H3M5_9LACO</name>
<dbReference type="GO" id="GO:0016887">
    <property type="term" value="F:ATP hydrolysis activity"/>
    <property type="evidence" value="ECO:0007669"/>
    <property type="project" value="InterPro"/>
</dbReference>
<dbReference type="AlphaFoldDB" id="A0A3F3H3M5"/>
<dbReference type="PROSITE" id="PS50893">
    <property type="entry name" value="ABC_TRANSPORTER_2"/>
    <property type="match status" value="1"/>
</dbReference>
<dbReference type="Gene3D" id="3.40.50.300">
    <property type="entry name" value="P-loop containing nucleotide triphosphate hydrolases"/>
    <property type="match status" value="1"/>
</dbReference>
<feature type="domain" description="ABC transporter" evidence="3">
    <location>
        <begin position="1"/>
        <end position="216"/>
    </location>
</feature>
<sequence length="220" mass="24855">MKVEKSDIFVGERLLVKEASFNIEPKMLNLLIGNNGVGKTVILDKISDLDNNRPKEFIDFPNKKDIIYQTQGAGFIDEVTVATTLKLFGEMAGVDLVHDSSLPEMISRNLNARFGNLSGGEKRFIIIWSSLQIPRKLYLFDEPFANLDPYHVEQLMTLFYDELEKGKTILLTTHQFEGLVPEKTHITHIANQAIDFDGTMNDFMTHHGANLQSVLKEIAS</sequence>
<dbReference type="RefSeq" id="WP_059378255.1">
    <property type="nucleotide sequence ID" value="NZ_DF968066.1"/>
</dbReference>
<evidence type="ECO:0000256" key="1">
    <source>
        <dbReference type="ARBA" id="ARBA00022741"/>
    </source>
</evidence>
<evidence type="ECO:0000259" key="3">
    <source>
        <dbReference type="PROSITE" id="PS50893"/>
    </source>
</evidence>
<organism evidence="4 5">
    <name type="scientific">Fructobacillus pseudoficulneus</name>
    <dbReference type="NCBI Taxonomy" id="220714"/>
    <lineage>
        <taxon>Bacteria</taxon>
        <taxon>Bacillati</taxon>
        <taxon>Bacillota</taxon>
        <taxon>Bacilli</taxon>
        <taxon>Lactobacillales</taxon>
        <taxon>Lactobacillaceae</taxon>
        <taxon>Fructobacillus</taxon>
    </lineage>
</organism>
<dbReference type="InterPro" id="IPR003439">
    <property type="entry name" value="ABC_transporter-like_ATP-bd"/>
</dbReference>
<dbReference type="PANTHER" id="PTHR43158:SF2">
    <property type="entry name" value="SKFA PEPTIDE EXPORT ATP-BINDING PROTEIN SKFE"/>
    <property type="match status" value="1"/>
</dbReference>
<reference evidence="4 5" key="1">
    <citation type="journal article" date="2015" name="BMC Genomics">
        <title>Comparative genomics of Fructobacillus spp. and Leuconostoc spp. reveals niche-specific evolution of Fructobacillus spp.</title>
        <authorList>
            <person name="Endo A."/>
            <person name="Tanizawa Y."/>
            <person name="Tanaka N."/>
            <person name="Maeno S."/>
            <person name="Kumar H."/>
            <person name="Shiwa Y."/>
            <person name="Okada S."/>
            <person name="Yoshikawa H."/>
            <person name="Dicks L."/>
            <person name="Nakagawa J."/>
            <person name="Arita M."/>
        </authorList>
    </citation>
    <scope>NUCLEOTIDE SEQUENCE [LARGE SCALE GENOMIC DNA]</scope>
    <source>
        <strain evidence="4 5">DSM 15468</strain>
    </source>
</reference>
<keyword evidence="2 4" id="KW-0067">ATP-binding</keyword>
<evidence type="ECO:0000313" key="5">
    <source>
        <dbReference type="Proteomes" id="UP000061227"/>
    </source>
</evidence>
<proteinExistence type="predicted"/>
<dbReference type="Proteomes" id="UP000061227">
    <property type="component" value="Unassembled WGS sequence"/>
</dbReference>
<keyword evidence="1" id="KW-0547">Nucleotide-binding</keyword>
<dbReference type="PANTHER" id="PTHR43158">
    <property type="entry name" value="SKFA PEPTIDE EXPORT ATP-BINDING PROTEIN SKFE"/>
    <property type="match status" value="1"/>
</dbReference>
<dbReference type="CDD" id="cd00267">
    <property type="entry name" value="ABC_ATPase"/>
    <property type="match status" value="1"/>
</dbReference>
<dbReference type="GO" id="GO:0005524">
    <property type="term" value="F:ATP binding"/>
    <property type="evidence" value="ECO:0007669"/>
    <property type="project" value="UniProtKB-KW"/>
</dbReference>